<name>A0A4S8LJ49_DENBC</name>
<feature type="compositionally biased region" description="Basic and acidic residues" evidence="2">
    <location>
        <begin position="85"/>
        <end position="107"/>
    </location>
</feature>
<evidence type="ECO:0000313" key="3">
    <source>
        <dbReference type="EMBL" id="THU89149.1"/>
    </source>
</evidence>
<gene>
    <name evidence="3" type="ORF">K435DRAFT_802981</name>
</gene>
<dbReference type="Proteomes" id="UP000297245">
    <property type="component" value="Unassembled WGS sequence"/>
</dbReference>
<keyword evidence="4" id="KW-1185">Reference proteome</keyword>
<proteinExistence type="predicted"/>
<keyword evidence="1" id="KW-0175">Coiled coil</keyword>
<reference evidence="3 4" key="1">
    <citation type="journal article" date="2019" name="Nat. Ecol. Evol.">
        <title>Megaphylogeny resolves global patterns of mushroom evolution.</title>
        <authorList>
            <person name="Varga T."/>
            <person name="Krizsan K."/>
            <person name="Foldi C."/>
            <person name="Dima B."/>
            <person name="Sanchez-Garcia M."/>
            <person name="Sanchez-Ramirez S."/>
            <person name="Szollosi G.J."/>
            <person name="Szarkandi J.G."/>
            <person name="Papp V."/>
            <person name="Albert L."/>
            <person name="Andreopoulos W."/>
            <person name="Angelini C."/>
            <person name="Antonin V."/>
            <person name="Barry K.W."/>
            <person name="Bougher N.L."/>
            <person name="Buchanan P."/>
            <person name="Buyck B."/>
            <person name="Bense V."/>
            <person name="Catcheside P."/>
            <person name="Chovatia M."/>
            <person name="Cooper J."/>
            <person name="Damon W."/>
            <person name="Desjardin D."/>
            <person name="Finy P."/>
            <person name="Geml J."/>
            <person name="Haridas S."/>
            <person name="Hughes K."/>
            <person name="Justo A."/>
            <person name="Karasinski D."/>
            <person name="Kautmanova I."/>
            <person name="Kiss B."/>
            <person name="Kocsube S."/>
            <person name="Kotiranta H."/>
            <person name="LaButti K.M."/>
            <person name="Lechner B.E."/>
            <person name="Liimatainen K."/>
            <person name="Lipzen A."/>
            <person name="Lukacs Z."/>
            <person name="Mihaltcheva S."/>
            <person name="Morgado L.N."/>
            <person name="Niskanen T."/>
            <person name="Noordeloos M.E."/>
            <person name="Ohm R.A."/>
            <person name="Ortiz-Santana B."/>
            <person name="Ovrebo C."/>
            <person name="Racz N."/>
            <person name="Riley R."/>
            <person name="Savchenko A."/>
            <person name="Shiryaev A."/>
            <person name="Soop K."/>
            <person name="Spirin V."/>
            <person name="Szebenyi C."/>
            <person name="Tomsovsky M."/>
            <person name="Tulloss R.E."/>
            <person name="Uehling J."/>
            <person name="Grigoriev I.V."/>
            <person name="Vagvolgyi C."/>
            <person name="Papp T."/>
            <person name="Martin F.M."/>
            <person name="Miettinen O."/>
            <person name="Hibbett D.S."/>
            <person name="Nagy L.G."/>
        </authorList>
    </citation>
    <scope>NUCLEOTIDE SEQUENCE [LARGE SCALE GENOMIC DNA]</scope>
    <source>
        <strain evidence="3 4">CBS 962.96</strain>
    </source>
</reference>
<organism evidence="3 4">
    <name type="scientific">Dendrothele bispora (strain CBS 962.96)</name>
    <dbReference type="NCBI Taxonomy" id="1314807"/>
    <lineage>
        <taxon>Eukaryota</taxon>
        <taxon>Fungi</taxon>
        <taxon>Dikarya</taxon>
        <taxon>Basidiomycota</taxon>
        <taxon>Agaricomycotina</taxon>
        <taxon>Agaricomycetes</taxon>
        <taxon>Agaricomycetidae</taxon>
        <taxon>Agaricales</taxon>
        <taxon>Agaricales incertae sedis</taxon>
        <taxon>Dendrothele</taxon>
    </lineage>
</organism>
<accession>A0A4S8LJ49</accession>
<protein>
    <submittedName>
        <fullName evidence="3">Uncharacterized protein</fullName>
    </submittedName>
</protein>
<evidence type="ECO:0000256" key="2">
    <source>
        <dbReference type="SAM" id="MobiDB-lite"/>
    </source>
</evidence>
<evidence type="ECO:0000313" key="4">
    <source>
        <dbReference type="Proteomes" id="UP000297245"/>
    </source>
</evidence>
<sequence length="829" mass="94518">MQTRDIYWLQYVHWTMGNTKHARSRYKSKHKQSEKQKNNLQGLHASGAGHSKPKQYPKQSLHASRNKENIPIPQSSHQSFTAKSPVKDTQKRTGLDTPYKKKYESAKRQVHQLKASLSESRQKQEELKTQWSQQKKRAELLETRLGIQLEETREAKREVLRLVAEGKCHGLQYADDRKKLCSSIRALEKQVVQLEASARRASVNSKSCSYRFPKLQGGHGHVYSKEMREIAREMVETGCSRKKVGLLIHRIARTFGIEIGGTMSGRTVGWVILEGGVAVKMQIGYELLQMKAIADSTSHRKQNYEAKHGAWQVPDYQSGNLEVSESSIPYATLDHSSQTSVDSWKEQVKDIVYVFNRLPLSQRLNRKFTIRKFLEVIKGMNGDHANNEKCSADGIKSWKREEVVSELGEKKLQSMVLADLILYLASWNAKKIVDVGGIDEWNRLTPDQQADKDAQLMKDIMRDLGEAEYEKLSDTDKRELSLFIWAGCCMHKDQNSFKGGNAEMMAEWVKLEEKNALEASTRSGVKASALAGGVFNNKNDKKGQGDVHTNHFKSEYGAFHKRFPDTSNTRFGSHGLACAELIKHLDKFIQQIRLVKQSRTYTNIESNLLKALRDKPTLTEMCAMVIYMNTISHPYMCVIHGPGTENVNALDLGPLHTQVQEHIQKILDNPEILFDSDISFKTATLNGQPWEDSDSIESVFKMAPDLPQLQPITLAFFRGSLPTWKRFSSEFAPSGLIDEASADEKQLAWMPSTNNANEGRLGHLCVTLRNKPTLTLHQYNAQAMYSRNDTIDFMMALFEEEDHAYIRHEARRLDENKLEKRWKAAQEEF</sequence>
<feature type="coiled-coil region" evidence="1">
    <location>
        <begin position="177"/>
        <end position="204"/>
    </location>
</feature>
<evidence type="ECO:0000256" key="1">
    <source>
        <dbReference type="SAM" id="Coils"/>
    </source>
</evidence>
<dbReference type="OrthoDB" id="3052721at2759"/>
<feature type="region of interest" description="Disordered" evidence="2">
    <location>
        <begin position="22"/>
        <end position="107"/>
    </location>
</feature>
<dbReference type="EMBL" id="ML179380">
    <property type="protein sequence ID" value="THU89149.1"/>
    <property type="molecule type" value="Genomic_DNA"/>
</dbReference>
<feature type="compositionally biased region" description="Polar residues" evidence="2">
    <location>
        <begin position="72"/>
        <end position="82"/>
    </location>
</feature>
<dbReference type="AlphaFoldDB" id="A0A4S8LJ49"/>